<dbReference type="NCBIfam" id="TIGR00711">
    <property type="entry name" value="efflux_EmrB"/>
    <property type="match status" value="1"/>
</dbReference>
<comment type="similarity">
    <text evidence="2">Belongs to the major facilitator superfamily. TCR/Tet family.</text>
</comment>
<feature type="transmembrane region" description="Helical" evidence="9">
    <location>
        <begin position="136"/>
        <end position="156"/>
    </location>
</feature>
<evidence type="ECO:0000259" key="10">
    <source>
        <dbReference type="PROSITE" id="PS50850"/>
    </source>
</evidence>
<evidence type="ECO:0000256" key="5">
    <source>
        <dbReference type="ARBA" id="ARBA00022692"/>
    </source>
</evidence>
<feature type="transmembrane region" description="Helical" evidence="9">
    <location>
        <begin position="104"/>
        <end position="124"/>
    </location>
</feature>
<feature type="transmembrane region" description="Helical" evidence="9">
    <location>
        <begin position="162"/>
        <end position="184"/>
    </location>
</feature>
<feature type="domain" description="Major facilitator superfamily (MFS) profile" evidence="10">
    <location>
        <begin position="9"/>
        <end position="489"/>
    </location>
</feature>
<dbReference type="RefSeq" id="WP_308429096.1">
    <property type="nucleotide sequence ID" value="NZ_BMQA01000108.1"/>
</dbReference>
<dbReference type="InterPro" id="IPR036259">
    <property type="entry name" value="MFS_trans_sf"/>
</dbReference>
<evidence type="ECO:0000313" key="11">
    <source>
        <dbReference type="EMBL" id="GGJ68917.1"/>
    </source>
</evidence>
<feature type="transmembrane region" description="Helical" evidence="9">
    <location>
        <begin position="390"/>
        <end position="417"/>
    </location>
</feature>
<feature type="transmembrane region" description="Helical" evidence="9">
    <location>
        <begin position="301"/>
        <end position="320"/>
    </location>
</feature>
<dbReference type="InterPro" id="IPR004638">
    <property type="entry name" value="EmrB-like"/>
</dbReference>
<dbReference type="PANTHER" id="PTHR23501">
    <property type="entry name" value="MAJOR FACILITATOR SUPERFAMILY"/>
    <property type="match status" value="1"/>
</dbReference>
<evidence type="ECO:0000256" key="8">
    <source>
        <dbReference type="SAM" id="MobiDB-lite"/>
    </source>
</evidence>
<feature type="transmembrane region" description="Helical" evidence="9">
    <location>
        <begin position="465"/>
        <end position="484"/>
    </location>
</feature>
<keyword evidence="12" id="KW-1185">Reference proteome</keyword>
<feature type="transmembrane region" description="Helical" evidence="9">
    <location>
        <begin position="332"/>
        <end position="350"/>
    </location>
</feature>
<dbReference type="PANTHER" id="PTHR23501:SF197">
    <property type="entry name" value="COMD"/>
    <property type="match status" value="1"/>
</dbReference>
<comment type="caution">
    <text evidence="11">The sequence shown here is derived from an EMBL/GenBank/DDBJ whole genome shotgun (WGS) entry which is preliminary data.</text>
</comment>
<evidence type="ECO:0000256" key="7">
    <source>
        <dbReference type="ARBA" id="ARBA00023136"/>
    </source>
</evidence>
<dbReference type="SUPFAM" id="SSF103473">
    <property type="entry name" value="MFS general substrate transporter"/>
    <property type="match status" value="1"/>
</dbReference>
<proteinExistence type="inferred from homology"/>
<dbReference type="Proteomes" id="UP000657574">
    <property type="component" value="Unassembled WGS sequence"/>
</dbReference>
<evidence type="ECO:0000256" key="1">
    <source>
        <dbReference type="ARBA" id="ARBA00004651"/>
    </source>
</evidence>
<evidence type="ECO:0000256" key="9">
    <source>
        <dbReference type="SAM" id="Phobius"/>
    </source>
</evidence>
<dbReference type="PROSITE" id="PS50850">
    <property type="entry name" value="MFS"/>
    <property type="match status" value="1"/>
</dbReference>
<keyword evidence="5 9" id="KW-0812">Transmembrane</keyword>
<reference evidence="11" key="2">
    <citation type="submission" date="2020-09" db="EMBL/GenBank/DDBJ databases">
        <authorList>
            <person name="Sun Q."/>
            <person name="Ohkuma M."/>
        </authorList>
    </citation>
    <scope>NUCLEOTIDE SEQUENCE</scope>
    <source>
        <strain evidence="11">JCM 3086</strain>
    </source>
</reference>
<evidence type="ECO:0000256" key="4">
    <source>
        <dbReference type="ARBA" id="ARBA00022475"/>
    </source>
</evidence>
<keyword evidence="6 9" id="KW-1133">Transmembrane helix</keyword>
<comment type="subcellular location">
    <subcellularLocation>
        <location evidence="1">Cell membrane</location>
        <topology evidence="1">Multi-pass membrane protein</topology>
    </subcellularLocation>
</comment>
<dbReference type="EMBL" id="BMQA01000108">
    <property type="protein sequence ID" value="GGJ68917.1"/>
    <property type="molecule type" value="Genomic_DNA"/>
</dbReference>
<reference evidence="11" key="1">
    <citation type="journal article" date="2014" name="Int. J. Syst. Evol. Microbiol.">
        <title>Complete genome sequence of Corynebacterium casei LMG S-19264T (=DSM 44701T), isolated from a smear-ripened cheese.</title>
        <authorList>
            <consortium name="US DOE Joint Genome Institute (JGI-PGF)"/>
            <person name="Walter F."/>
            <person name="Albersmeier A."/>
            <person name="Kalinowski J."/>
            <person name="Ruckert C."/>
        </authorList>
    </citation>
    <scope>NUCLEOTIDE SEQUENCE</scope>
    <source>
        <strain evidence="11">JCM 3086</strain>
    </source>
</reference>
<feature type="compositionally biased region" description="Low complexity" evidence="8">
    <location>
        <begin position="510"/>
        <end position="523"/>
    </location>
</feature>
<dbReference type="FunFam" id="1.20.1720.10:FF:000004">
    <property type="entry name" value="EmrB/QacA family drug resistance transporter"/>
    <property type="match status" value="1"/>
</dbReference>
<feature type="transmembrane region" description="Helical" evidence="9">
    <location>
        <begin position="196"/>
        <end position="218"/>
    </location>
</feature>
<feature type="transmembrane region" description="Helical" evidence="9">
    <location>
        <begin position="267"/>
        <end position="289"/>
    </location>
</feature>
<sequence length="544" mass="56664">MTHRQIMEALSGLLLGLFVAILSSTVVSNALPRIISDLDGSQSAYTWVVTSTLLATTVSTPIWGKLADLTSKKLLVQLSLVIFIVGSAAAGLSQNTGMLITFRVVQGLGAGGLTALAQVILASIIPPRERGRYNGYLGAVMALGTIGGPLLGGVIVDTSWLGWRWCFYVGVPFALAALVVLQRTLRLPLVTRDVKVDYLGAVLVAASVSLLLIWVSLAGDNFDWWSWQTIAMVLGALVLAVVFVLVEQRAAEPIIPMHLFRNTTLTLSVVASLAVGTAMFGATVFLSQYFQISRGDSPTSAGVMTLPMIIGLVASSTVVGRLITAYGKWKRFLLLGGVLLIAGLALMGTARADTPYGLLAVYMFLIGCGVGMTMQNLVLAVQNTVPMHELGAASSVVAFFRTLGGAIGVSVLGAVLASKVATYIADGLADLGIKNSGGGSLPNISTLPRPIATVVEDSYGRATGAIFLLAAPIAFVALLAIVFIKEIPLRTAVDGTEEPQPAHSPDSPQSGTAAADTDARAGSSVTTTLDKPGELADGEARADQ</sequence>
<evidence type="ECO:0000256" key="6">
    <source>
        <dbReference type="ARBA" id="ARBA00022989"/>
    </source>
</evidence>
<keyword evidence="4" id="KW-1003">Cell membrane</keyword>
<dbReference type="InterPro" id="IPR011701">
    <property type="entry name" value="MFS"/>
</dbReference>
<feature type="transmembrane region" description="Helical" evidence="9">
    <location>
        <begin position="356"/>
        <end position="378"/>
    </location>
</feature>
<evidence type="ECO:0000313" key="12">
    <source>
        <dbReference type="Proteomes" id="UP000657574"/>
    </source>
</evidence>
<organism evidence="11 12">
    <name type="scientific">Streptomyces brasiliensis</name>
    <dbReference type="NCBI Taxonomy" id="1954"/>
    <lineage>
        <taxon>Bacteria</taxon>
        <taxon>Bacillati</taxon>
        <taxon>Actinomycetota</taxon>
        <taxon>Actinomycetes</taxon>
        <taxon>Kitasatosporales</taxon>
        <taxon>Streptomycetaceae</taxon>
        <taxon>Streptomyces</taxon>
    </lineage>
</organism>
<dbReference type="InterPro" id="IPR020846">
    <property type="entry name" value="MFS_dom"/>
</dbReference>
<feature type="transmembrane region" description="Helical" evidence="9">
    <location>
        <begin position="224"/>
        <end position="246"/>
    </location>
</feature>
<dbReference type="AlphaFoldDB" id="A0A917UMZ0"/>
<feature type="transmembrane region" description="Helical" evidence="9">
    <location>
        <begin position="44"/>
        <end position="62"/>
    </location>
</feature>
<evidence type="ECO:0000256" key="2">
    <source>
        <dbReference type="ARBA" id="ARBA00007520"/>
    </source>
</evidence>
<name>A0A917UMZ0_9ACTN</name>
<dbReference type="CDD" id="cd17502">
    <property type="entry name" value="MFS_Azr1_MDR_like"/>
    <property type="match status" value="1"/>
</dbReference>
<feature type="compositionally biased region" description="Basic and acidic residues" evidence="8">
    <location>
        <begin position="531"/>
        <end position="544"/>
    </location>
</feature>
<gene>
    <name evidence="11" type="ORF">GCM10010121_094540</name>
</gene>
<keyword evidence="3" id="KW-0813">Transport</keyword>
<feature type="transmembrane region" description="Helical" evidence="9">
    <location>
        <begin position="74"/>
        <end position="92"/>
    </location>
</feature>
<feature type="region of interest" description="Disordered" evidence="8">
    <location>
        <begin position="495"/>
        <end position="544"/>
    </location>
</feature>
<dbReference type="PRINTS" id="PR01036">
    <property type="entry name" value="TCRTETB"/>
</dbReference>
<protein>
    <recommendedName>
        <fullName evidence="10">Major facilitator superfamily (MFS) profile domain-containing protein</fullName>
    </recommendedName>
</protein>
<accession>A0A917UMZ0</accession>
<keyword evidence="7 9" id="KW-0472">Membrane</keyword>
<evidence type="ECO:0000256" key="3">
    <source>
        <dbReference type="ARBA" id="ARBA00022448"/>
    </source>
</evidence>
<dbReference type="GO" id="GO:0005886">
    <property type="term" value="C:plasma membrane"/>
    <property type="evidence" value="ECO:0007669"/>
    <property type="project" value="UniProtKB-SubCell"/>
</dbReference>
<dbReference type="Gene3D" id="1.20.1250.20">
    <property type="entry name" value="MFS general substrate transporter like domains"/>
    <property type="match status" value="2"/>
</dbReference>
<dbReference type="GO" id="GO:0022857">
    <property type="term" value="F:transmembrane transporter activity"/>
    <property type="evidence" value="ECO:0007669"/>
    <property type="project" value="InterPro"/>
</dbReference>
<dbReference type="Pfam" id="PF07690">
    <property type="entry name" value="MFS_1"/>
    <property type="match status" value="1"/>
</dbReference>